<gene>
    <name evidence="1" type="ORF">LCGC14_0410100</name>
</gene>
<dbReference type="AlphaFoldDB" id="A0A0F9VG53"/>
<name>A0A0F9VG53_9ZZZZ</name>
<reference evidence="1" key="1">
    <citation type="journal article" date="2015" name="Nature">
        <title>Complex archaea that bridge the gap between prokaryotes and eukaryotes.</title>
        <authorList>
            <person name="Spang A."/>
            <person name="Saw J.H."/>
            <person name="Jorgensen S.L."/>
            <person name="Zaremba-Niedzwiedzka K."/>
            <person name="Martijn J."/>
            <person name="Lind A.E."/>
            <person name="van Eijk R."/>
            <person name="Schleper C."/>
            <person name="Guy L."/>
            <person name="Ettema T.J."/>
        </authorList>
    </citation>
    <scope>NUCLEOTIDE SEQUENCE</scope>
</reference>
<dbReference type="EMBL" id="LAZR01000361">
    <property type="protein sequence ID" value="KKN72506.1"/>
    <property type="molecule type" value="Genomic_DNA"/>
</dbReference>
<sequence length="246" mass="27827">MTEERALISYSAILEYAVSQYDGVLPVQSLVGTGRWLRVLDGRRIEDPQEFALRSRRIHSWLNTRRVVYCDSPSPHLNLMPKRGEEVFVWENALTEVRRWPEVVAANQVGVHALIVIFVPVAIIDEGSMGMTTELTLHLIWEDDYMDCEVLEGTHPHIDNESICWGSVGDVIFALSTVPHPLPLLRIASRWRLGYDPTSLYVDDWAEEGAAWLEVCPPTSKIQRSDTGEVTTIAALRTAMFGALRR</sequence>
<organism evidence="1">
    <name type="scientific">marine sediment metagenome</name>
    <dbReference type="NCBI Taxonomy" id="412755"/>
    <lineage>
        <taxon>unclassified sequences</taxon>
        <taxon>metagenomes</taxon>
        <taxon>ecological metagenomes</taxon>
    </lineage>
</organism>
<protein>
    <submittedName>
        <fullName evidence="1">Uncharacterized protein</fullName>
    </submittedName>
</protein>
<comment type="caution">
    <text evidence="1">The sequence shown here is derived from an EMBL/GenBank/DDBJ whole genome shotgun (WGS) entry which is preliminary data.</text>
</comment>
<proteinExistence type="predicted"/>
<accession>A0A0F9VG53</accession>
<evidence type="ECO:0000313" key="1">
    <source>
        <dbReference type="EMBL" id="KKN72506.1"/>
    </source>
</evidence>